<feature type="transmembrane region" description="Helical" evidence="1">
    <location>
        <begin position="128"/>
        <end position="150"/>
    </location>
</feature>
<protein>
    <recommendedName>
        <fullName evidence="2">DUF6545 domain-containing protein</fullName>
    </recommendedName>
</protein>
<dbReference type="Proteomes" id="UP000540698">
    <property type="component" value="Unassembled WGS sequence"/>
</dbReference>
<dbReference type="EMBL" id="JAAXOS010000016">
    <property type="protein sequence ID" value="NKY30165.1"/>
    <property type="molecule type" value="Genomic_DNA"/>
</dbReference>
<dbReference type="RefSeq" id="WP_062971876.1">
    <property type="nucleotide sequence ID" value="NZ_JAAXOS010000016.1"/>
</dbReference>
<evidence type="ECO:0000256" key="1">
    <source>
        <dbReference type="SAM" id="Phobius"/>
    </source>
</evidence>
<evidence type="ECO:0000313" key="3">
    <source>
        <dbReference type="EMBL" id="NKY30165.1"/>
    </source>
</evidence>
<organism evidence="3 4">
    <name type="scientific">Nocardia gamkensis</name>
    <dbReference type="NCBI Taxonomy" id="352869"/>
    <lineage>
        <taxon>Bacteria</taxon>
        <taxon>Bacillati</taxon>
        <taxon>Actinomycetota</taxon>
        <taxon>Actinomycetes</taxon>
        <taxon>Mycobacteriales</taxon>
        <taxon>Nocardiaceae</taxon>
        <taxon>Nocardia</taxon>
    </lineage>
</organism>
<comment type="caution">
    <text evidence="3">The sequence shown here is derived from an EMBL/GenBank/DDBJ whole genome shotgun (WGS) entry which is preliminary data.</text>
</comment>
<dbReference type="InterPro" id="IPR046675">
    <property type="entry name" value="DUF6545"/>
</dbReference>
<feature type="domain" description="DUF6545" evidence="2">
    <location>
        <begin position="233"/>
        <end position="301"/>
    </location>
</feature>
<feature type="transmembrane region" description="Helical" evidence="1">
    <location>
        <begin position="39"/>
        <end position="58"/>
    </location>
</feature>
<keyword evidence="1" id="KW-0812">Transmembrane</keyword>
<keyword evidence="1" id="KW-0472">Membrane</keyword>
<proteinExistence type="predicted"/>
<feature type="transmembrane region" description="Helical" evidence="1">
    <location>
        <begin position="170"/>
        <end position="189"/>
    </location>
</feature>
<keyword evidence="4" id="KW-1185">Reference proteome</keyword>
<accession>A0A7X6L9B3</accession>
<feature type="transmembrane region" description="Helical" evidence="1">
    <location>
        <begin position="99"/>
        <end position="122"/>
    </location>
</feature>
<reference evidence="3 4" key="1">
    <citation type="submission" date="2020-04" db="EMBL/GenBank/DDBJ databases">
        <title>MicrobeNet Type strains.</title>
        <authorList>
            <person name="Nicholson A.C."/>
        </authorList>
    </citation>
    <scope>NUCLEOTIDE SEQUENCE [LARGE SCALE GENOMIC DNA]</scope>
    <source>
        <strain evidence="3 4">DSM 44956</strain>
    </source>
</reference>
<gene>
    <name evidence="3" type="ORF">HGB38_28715</name>
</gene>
<evidence type="ECO:0000313" key="4">
    <source>
        <dbReference type="Proteomes" id="UP000540698"/>
    </source>
</evidence>
<feature type="transmembrane region" description="Helical" evidence="1">
    <location>
        <begin position="64"/>
        <end position="87"/>
    </location>
</feature>
<dbReference type="Pfam" id="PF20182">
    <property type="entry name" value="DUF6545"/>
    <property type="match status" value="1"/>
</dbReference>
<sequence length="362" mass="38695">MTAVPLAPTVAVTCLAVLVAVLRWIFVRDSATDRLINRALGCAGIGMLLAVVTVRFAVPAIVTHLGAMVGFLTAGSVFGVARLLAGADPRDAPRRQRRYDVVAVAAGGITVLIDVATALSLLPAETSARWYTLSAAATCLPLAAAGFLLIRAGVVEIRSAGTSITQRLTYLALSGVGAFWICYAVLVLGRSLMGVSPTDQGEGWSLSGFAFFAVITALLAIPLVRMLLVRLGWDRDSRDCRTLLPLWTDLTAAVPQVVLVDDDHRRGPALRRYRMAIEIRDALLQLRRHAPGYPPDDVRGSTLRIVRDAEAGLVTVSGADATAGHDLELRYLLDLAIRWPKAKRAYLAADGSPRLSAARGNR</sequence>
<feature type="transmembrane region" description="Helical" evidence="1">
    <location>
        <begin position="209"/>
        <end position="228"/>
    </location>
</feature>
<keyword evidence="1" id="KW-1133">Transmembrane helix</keyword>
<feature type="transmembrane region" description="Helical" evidence="1">
    <location>
        <begin position="6"/>
        <end position="27"/>
    </location>
</feature>
<evidence type="ECO:0000259" key="2">
    <source>
        <dbReference type="Pfam" id="PF20182"/>
    </source>
</evidence>
<name>A0A7X6L9B3_9NOCA</name>
<dbReference type="AlphaFoldDB" id="A0A7X6L9B3"/>